<dbReference type="GO" id="GO:0001578">
    <property type="term" value="P:microtubule bundle formation"/>
    <property type="evidence" value="ECO:0007669"/>
    <property type="project" value="TreeGrafter"/>
</dbReference>
<comment type="similarity">
    <text evidence="1">Belongs to the CCSER family.</text>
</comment>
<feature type="non-terminal residue" evidence="4">
    <location>
        <position position="1"/>
    </location>
</feature>
<feature type="non-terminal residue" evidence="4">
    <location>
        <position position="306"/>
    </location>
</feature>
<gene>
    <name evidence="4" type="ORF">N307_00445</name>
</gene>
<dbReference type="InterPro" id="IPR029627">
    <property type="entry name" value="CCSER"/>
</dbReference>
<dbReference type="Proteomes" id="UP000053875">
    <property type="component" value="Unassembled WGS sequence"/>
</dbReference>
<feature type="compositionally biased region" description="Polar residues" evidence="3">
    <location>
        <begin position="161"/>
        <end position="172"/>
    </location>
</feature>
<dbReference type="AlphaFoldDB" id="A0A093IXY8"/>
<feature type="region of interest" description="Disordered" evidence="3">
    <location>
        <begin position="159"/>
        <end position="186"/>
    </location>
</feature>
<proteinExistence type="inferred from homology"/>
<dbReference type="GO" id="GO:0008017">
    <property type="term" value="F:microtubule binding"/>
    <property type="evidence" value="ECO:0007669"/>
    <property type="project" value="TreeGrafter"/>
</dbReference>
<evidence type="ECO:0000313" key="5">
    <source>
        <dbReference type="Proteomes" id="UP000053875"/>
    </source>
</evidence>
<dbReference type="STRING" id="118200.A0A093IXY8"/>
<accession>A0A093IXY8</accession>
<feature type="compositionally biased region" description="Polar residues" evidence="3">
    <location>
        <begin position="279"/>
        <end position="298"/>
    </location>
</feature>
<feature type="compositionally biased region" description="Low complexity" evidence="3">
    <location>
        <begin position="32"/>
        <end position="47"/>
    </location>
</feature>
<feature type="compositionally biased region" description="Polar residues" evidence="3">
    <location>
        <begin position="241"/>
        <end position="253"/>
    </location>
</feature>
<feature type="region of interest" description="Disordered" evidence="3">
    <location>
        <begin position="65"/>
        <end position="108"/>
    </location>
</feature>
<dbReference type="PANTHER" id="PTHR22461:SF2">
    <property type="entry name" value="SERINE-RICH COILED-COIL DOMAIN-CONTAINING PROTEIN 2"/>
    <property type="match status" value="1"/>
</dbReference>
<feature type="region of interest" description="Disordered" evidence="3">
    <location>
        <begin position="206"/>
        <end position="306"/>
    </location>
</feature>
<protein>
    <submittedName>
        <fullName evidence="4">Uncharacterized protein</fullName>
    </submittedName>
</protein>
<feature type="compositionally biased region" description="Low complexity" evidence="3">
    <location>
        <begin position="206"/>
        <end position="220"/>
    </location>
</feature>
<keyword evidence="2" id="KW-0175">Coiled coil</keyword>
<feature type="compositionally biased region" description="Polar residues" evidence="3">
    <location>
        <begin position="76"/>
        <end position="103"/>
    </location>
</feature>
<dbReference type="PANTHER" id="PTHR22461">
    <property type="entry name" value="SERINE-RICH COILED-COIL DOMAIN-CONTAINING PROTEIN 2-RELATED"/>
    <property type="match status" value="1"/>
</dbReference>
<organism evidence="4 5">
    <name type="scientific">Dryobates pubescens</name>
    <name type="common">Downy woodpecker</name>
    <name type="synonym">Picoides pubescens</name>
    <dbReference type="NCBI Taxonomy" id="118200"/>
    <lineage>
        <taxon>Eukaryota</taxon>
        <taxon>Metazoa</taxon>
        <taxon>Chordata</taxon>
        <taxon>Craniata</taxon>
        <taxon>Vertebrata</taxon>
        <taxon>Euteleostomi</taxon>
        <taxon>Archelosauria</taxon>
        <taxon>Archosauria</taxon>
        <taxon>Dinosauria</taxon>
        <taxon>Saurischia</taxon>
        <taxon>Theropoda</taxon>
        <taxon>Coelurosauria</taxon>
        <taxon>Aves</taxon>
        <taxon>Neognathae</taxon>
        <taxon>Neoaves</taxon>
        <taxon>Telluraves</taxon>
        <taxon>Coraciimorphae</taxon>
        <taxon>Piciformes</taxon>
        <taxon>Picidae</taxon>
        <taxon>Dryobates</taxon>
    </lineage>
</organism>
<reference evidence="4 5" key="1">
    <citation type="submission" date="2014-04" db="EMBL/GenBank/DDBJ databases">
        <title>Genome evolution of avian class.</title>
        <authorList>
            <person name="Zhang G."/>
            <person name="Li C."/>
        </authorList>
    </citation>
    <scope>NUCLEOTIDE SEQUENCE [LARGE SCALE GENOMIC DNA]</scope>
    <source>
        <strain evidence="4">BGI_N307</strain>
    </source>
</reference>
<dbReference type="EMBL" id="KL216865">
    <property type="protein sequence ID" value="KFV71568.1"/>
    <property type="molecule type" value="Genomic_DNA"/>
</dbReference>
<name>A0A093IXY8_DRYPU</name>
<feature type="compositionally biased region" description="Basic and acidic residues" evidence="3">
    <location>
        <begin position="65"/>
        <end position="75"/>
    </location>
</feature>
<evidence type="ECO:0000256" key="3">
    <source>
        <dbReference type="SAM" id="MobiDB-lite"/>
    </source>
</evidence>
<sequence>AVRCNCQKDSQRPTGTTCAYADKFTQTSWRRSSPQVLQPSSSLPTSTDLAQGKLIKMPRIEAHSEYPKRGLRENSNHQNRNAANGALPNNLTDVNSVKSTQSNIKEENASYLEKMKNKTTEDTGDMTCNKEGTLPSHSCCQASAQADAREMQTELAVKGQPSFTNQASQPKTSRIAKPPNALVPPTMAVLPRSANHSTASKECELLPLSSSTQLQTTSGQDNLKGKQSQKVSKLRPPTMSFVKSKQMSSQKSTLVPPEPQNTFSKTNIPKPPVQRKENVQTQNSSLHPGETLPSSRQSRLPKPKMH</sequence>
<evidence type="ECO:0000256" key="1">
    <source>
        <dbReference type="ARBA" id="ARBA00010949"/>
    </source>
</evidence>
<evidence type="ECO:0000256" key="2">
    <source>
        <dbReference type="ARBA" id="ARBA00023054"/>
    </source>
</evidence>
<feature type="region of interest" description="Disordered" evidence="3">
    <location>
        <begin position="28"/>
        <end position="47"/>
    </location>
</feature>
<keyword evidence="5" id="KW-1185">Reference proteome</keyword>
<dbReference type="GO" id="GO:0015630">
    <property type="term" value="C:microtubule cytoskeleton"/>
    <property type="evidence" value="ECO:0007669"/>
    <property type="project" value="TreeGrafter"/>
</dbReference>
<evidence type="ECO:0000313" key="4">
    <source>
        <dbReference type="EMBL" id="KFV71568.1"/>
    </source>
</evidence>